<dbReference type="Proteomes" id="UP000887563">
    <property type="component" value="Unplaced"/>
</dbReference>
<evidence type="ECO:0000313" key="2">
    <source>
        <dbReference type="WBParaSite" id="Minc3s00542g14014"/>
    </source>
</evidence>
<dbReference type="WBParaSite" id="Minc3s00542g14014">
    <property type="protein sequence ID" value="Minc3s00542g14014"/>
    <property type="gene ID" value="Minc3s00542g14014"/>
</dbReference>
<sequence length="64" mass="7093">MDGQVDMDNAVKNARGVENLMSASAKFTAFNFLWCESLNLPLLCYATITATINNYWSGKCLIGR</sequence>
<name>A0A914LMV0_MELIC</name>
<organism evidence="1 2">
    <name type="scientific">Meloidogyne incognita</name>
    <name type="common">Southern root-knot nematode worm</name>
    <name type="synonym">Oxyuris incognita</name>
    <dbReference type="NCBI Taxonomy" id="6306"/>
    <lineage>
        <taxon>Eukaryota</taxon>
        <taxon>Metazoa</taxon>
        <taxon>Ecdysozoa</taxon>
        <taxon>Nematoda</taxon>
        <taxon>Chromadorea</taxon>
        <taxon>Rhabditida</taxon>
        <taxon>Tylenchina</taxon>
        <taxon>Tylenchomorpha</taxon>
        <taxon>Tylenchoidea</taxon>
        <taxon>Meloidogynidae</taxon>
        <taxon>Meloidogyninae</taxon>
        <taxon>Meloidogyne</taxon>
        <taxon>Meloidogyne incognita group</taxon>
    </lineage>
</organism>
<protein>
    <submittedName>
        <fullName evidence="2">Uncharacterized protein</fullName>
    </submittedName>
</protein>
<reference evidence="2" key="1">
    <citation type="submission" date="2022-11" db="UniProtKB">
        <authorList>
            <consortium name="WormBaseParasite"/>
        </authorList>
    </citation>
    <scope>IDENTIFICATION</scope>
</reference>
<keyword evidence="1" id="KW-1185">Reference proteome</keyword>
<dbReference type="AlphaFoldDB" id="A0A914LMV0"/>
<evidence type="ECO:0000313" key="1">
    <source>
        <dbReference type="Proteomes" id="UP000887563"/>
    </source>
</evidence>
<proteinExistence type="predicted"/>
<accession>A0A914LMV0</accession>